<comment type="caution">
    <text evidence="2">The sequence shown here is derived from an EMBL/GenBank/DDBJ whole genome shotgun (WGS) entry which is preliminary data.</text>
</comment>
<organism evidence="2 3">
    <name type="scientific">Paractinoplanes ferrugineus</name>
    <dbReference type="NCBI Taxonomy" id="113564"/>
    <lineage>
        <taxon>Bacteria</taxon>
        <taxon>Bacillati</taxon>
        <taxon>Actinomycetota</taxon>
        <taxon>Actinomycetes</taxon>
        <taxon>Micromonosporales</taxon>
        <taxon>Micromonosporaceae</taxon>
        <taxon>Paractinoplanes</taxon>
    </lineage>
</organism>
<keyword evidence="1" id="KW-0812">Transmembrane</keyword>
<accession>A0A919J4E1</accession>
<dbReference type="RefSeq" id="WP_203816949.1">
    <property type="nucleotide sequence ID" value="NZ_BAAABP010000071.1"/>
</dbReference>
<evidence type="ECO:0000256" key="1">
    <source>
        <dbReference type="SAM" id="Phobius"/>
    </source>
</evidence>
<dbReference type="Proteomes" id="UP000598174">
    <property type="component" value="Unassembled WGS sequence"/>
</dbReference>
<gene>
    <name evidence="2" type="ORF">Afe05nite_22260</name>
</gene>
<evidence type="ECO:0000313" key="3">
    <source>
        <dbReference type="Proteomes" id="UP000598174"/>
    </source>
</evidence>
<name>A0A919J4E1_9ACTN</name>
<evidence type="ECO:0000313" key="2">
    <source>
        <dbReference type="EMBL" id="GIE10386.1"/>
    </source>
</evidence>
<protein>
    <submittedName>
        <fullName evidence="2">Uncharacterized protein</fullName>
    </submittedName>
</protein>
<dbReference type="EMBL" id="BOMM01000016">
    <property type="protein sequence ID" value="GIE10386.1"/>
    <property type="molecule type" value="Genomic_DNA"/>
</dbReference>
<reference evidence="2" key="1">
    <citation type="submission" date="2021-01" db="EMBL/GenBank/DDBJ databases">
        <title>Whole genome shotgun sequence of Actinoplanes ferrugineus NBRC 15555.</title>
        <authorList>
            <person name="Komaki H."/>
            <person name="Tamura T."/>
        </authorList>
    </citation>
    <scope>NUCLEOTIDE SEQUENCE</scope>
    <source>
        <strain evidence="2">NBRC 15555</strain>
    </source>
</reference>
<keyword evidence="3" id="KW-1185">Reference proteome</keyword>
<sequence>MVEFGSIADWIQAGATVGALTYVAVQFRRDRRRIAALEKRDEEQRRKDRDQQAHNVCTELVVHDSQTPAVVVTNYSDKPIRNVTLLLPVIAAETEERGSRQMIPIAPVLGPRSRVRIDAKALVAHLRRHPGATPAFRRLKLSNLRLSNTEVGFRNVTCRVYTGAVFERPELAATRLVLPRASCPGTFEVTSLDDVHEWPN</sequence>
<keyword evidence="1" id="KW-0472">Membrane</keyword>
<dbReference type="AlphaFoldDB" id="A0A919J4E1"/>
<keyword evidence="1" id="KW-1133">Transmembrane helix</keyword>
<feature type="transmembrane region" description="Helical" evidence="1">
    <location>
        <begin position="6"/>
        <end position="25"/>
    </location>
</feature>
<proteinExistence type="predicted"/>